<name>A0A8S5UCT8_9CAUD</name>
<proteinExistence type="predicted"/>
<accession>A0A8S5UCT8</accession>
<protein>
    <submittedName>
        <fullName evidence="1">Uncharacterized protein</fullName>
    </submittedName>
</protein>
<dbReference type="EMBL" id="BK016063">
    <property type="protein sequence ID" value="DAF92293.1"/>
    <property type="molecule type" value="Genomic_DNA"/>
</dbReference>
<evidence type="ECO:0000313" key="1">
    <source>
        <dbReference type="EMBL" id="DAF92293.1"/>
    </source>
</evidence>
<sequence>MCNNCFLEIPDTCMKIFEGSKVRLGRFETQVWVLHHGWYTCNGNRPHCGWYFVNLDNPSMIKPVSLPDLYDIYLVEN</sequence>
<reference evidence="1" key="1">
    <citation type="journal article" date="2021" name="Proc. Natl. Acad. Sci. U.S.A.">
        <title>A Catalog of Tens of Thousands of Viruses from Human Metagenomes Reveals Hidden Associations with Chronic Diseases.</title>
        <authorList>
            <person name="Tisza M.J."/>
            <person name="Buck C.B."/>
        </authorList>
    </citation>
    <scope>NUCLEOTIDE SEQUENCE</scope>
    <source>
        <strain evidence="1">CtgN495</strain>
    </source>
</reference>
<organism evidence="1">
    <name type="scientific">Siphoviridae sp. ctgN495</name>
    <dbReference type="NCBI Taxonomy" id="2825608"/>
    <lineage>
        <taxon>Viruses</taxon>
        <taxon>Duplodnaviria</taxon>
        <taxon>Heunggongvirae</taxon>
        <taxon>Uroviricota</taxon>
        <taxon>Caudoviricetes</taxon>
    </lineage>
</organism>